<dbReference type="PROSITE" id="PS51257">
    <property type="entry name" value="PROKAR_LIPOPROTEIN"/>
    <property type="match status" value="1"/>
</dbReference>
<organism evidence="1 2">
    <name type="scientific">Parascaris univalens</name>
    <name type="common">Nematode worm</name>
    <dbReference type="NCBI Taxonomy" id="6257"/>
    <lineage>
        <taxon>Eukaryota</taxon>
        <taxon>Metazoa</taxon>
        <taxon>Ecdysozoa</taxon>
        <taxon>Nematoda</taxon>
        <taxon>Chromadorea</taxon>
        <taxon>Rhabditida</taxon>
        <taxon>Spirurina</taxon>
        <taxon>Ascaridomorpha</taxon>
        <taxon>Ascaridoidea</taxon>
        <taxon>Ascarididae</taxon>
        <taxon>Parascaris</taxon>
    </lineage>
</organism>
<accession>A0A915BRU8</accession>
<evidence type="ECO:0000313" key="1">
    <source>
        <dbReference type="Proteomes" id="UP000887569"/>
    </source>
</evidence>
<dbReference type="WBParaSite" id="PgR055_g041_t01">
    <property type="protein sequence ID" value="PgR055_g041_t01"/>
    <property type="gene ID" value="PgR055_g041"/>
</dbReference>
<name>A0A915BRU8_PARUN</name>
<reference evidence="2" key="1">
    <citation type="submission" date="2022-11" db="UniProtKB">
        <authorList>
            <consortium name="WormBaseParasite"/>
        </authorList>
    </citation>
    <scope>IDENTIFICATION</scope>
</reference>
<sequence>MRHHASVHHRLLHSSAPFHLFSLSCCAFESLLGRISLDLFNCALSSLRQSDFSLYLFILLRRQLRQMDI</sequence>
<proteinExistence type="predicted"/>
<keyword evidence="1" id="KW-1185">Reference proteome</keyword>
<dbReference type="Proteomes" id="UP000887569">
    <property type="component" value="Unplaced"/>
</dbReference>
<evidence type="ECO:0000313" key="2">
    <source>
        <dbReference type="WBParaSite" id="PgR055_g041_t01"/>
    </source>
</evidence>
<protein>
    <submittedName>
        <fullName evidence="2">DUF4139 domain-containing protein</fullName>
    </submittedName>
</protein>
<dbReference type="AlphaFoldDB" id="A0A915BRU8"/>